<dbReference type="Gene3D" id="3.30.420.140">
    <property type="entry name" value="YqgF/RNase H-like domain"/>
    <property type="match status" value="1"/>
</dbReference>
<dbReference type="GO" id="GO:0004518">
    <property type="term" value="F:nuclease activity"/>
    <property type="evidence" value="ECO:0007669"/>
    <property type="project" value="UniProtKB-KW"/>
</dbReference>
<proteinExistence type="predicted"/>
<name>A0AA38GZV9_TAXCH</name>
<gene>
    <name evidence="6" type="ORF">KI387_003829</name>
</gene>
<dbReference type="EMBL" id="JAHRHJ020000001">
    <property type="protein sequence ID" value="KAH9331721.1"/>
    <property type="molecule type" value="Genomic_DNA"/>
</dbReference>
<dbReference type="Pfam" id="PF03652">
    <property type="entry name" value="RuvX"/>
    <property type="match status" value="1"/>
</dbReference>
<evidence type="ECO:0000256" key="2">
    <source>
        <dbReference type="ARBA" id="ARBA00022517"/>
    </source>
</evidence>
<feature type="non-terminal residue" evidence="6">
    <location>
        <position position="272"/>
    </location>
</feature>
<evidence type="ECO:0000256" key="3">
    <source>
        <dbReference type="ARBA" id="ARBA00022722"/>
    </source>
</evidence>
<dbReference type="PANTHER" id="PTHR33317">
    <property type="entry name" value="POLYNUCLEOTIDYL TRANSFERASE, RIBONUCLEASE H-LIKE SUPERFAMILY PROTEIN"/>
    <property type="match status" value="1"/>
</dbReference>
<reference evidence="6 7" key="1">
    <citation type="journal article" date="2021" name="Nat. Plants">
        <title>The Taxus genome provides insights into paclitaxel biosynthesis.</title>
        <authorList>
            <person name="Xiong X."/>
            <person name="Gou J."/>
            <person name="Liao Q."/>
            <person name="Li Y."/>
            <person name="Zhou Q."/>
            <person name="Bi G."/>
            <person name="Li C."/>
            <person name="Du R."/>
            <person name="Wang X."/>
            <person name="Sun T."/>
            <person name="Guo L."/>
            <person name="Liang H."/>
            <person name="Lu P."/>
            <person name="Wu Y."/>
            <person name="Zhang Z."/>
            <person name="Ro D.K."/>
            <person name="Shang Y."/>
            <person name="Huang S."/>
            <person name="Yan J."/>
        </authorList>
    </citation>
    <scope>NUCLEOTIDE SEQUENCE [LARGE SCALE GENOMIC DNA]</scope>
    <source>
        <strain evidence="6">Ta-2019</strain>
    </source>
</reference>
<evidence type="ECO:0000313" key="7">
    <source>
        <dbReference type="Proteomes" id="UP000824469"/>
    </source>
</evidence>
<dbReference type="InterPro" id="IPR005227">
    <property type="entry name" value="YqgF"/>
</dbReference>
<dbReference type="CDD" id="cd16964">
    <property type="entry name" value="YqgF"/>
    <property type="match status" value="1"/>
</dbReference>
<dbReference type="SUPFAM" id="SSF53098">
    <property type="entry name" value="Ribonuclease H-like"/>
    <property type="match status" value="1"/>
</dbReference>
<keyword evidence="4" id="KW-0378">Hydrolase</keyword>
<keyword evidence="3" id="KW-0540">Nuclease</keyword>
<organism evidence="6 7">
    <name type="scientific">Taxus chinensis</name>
    <name type="common">Chinese yew</name>
    <name type="synonym">Taxus wallichiana var. chinensis</name>
    <dbReference type="NCBI Taxonomy" id="29808"/>
    <lineage>
        <taxon>Eukaryota</taxon>
        <taxon>Viridiplantae</taxon>
        <taxon>Streptophyta</taxon>
        <taxon>Embryophyta</taxon>
        <taxon>Tracheophyta</taxon>
        <taxon>Spermatophyta</taxon>
        <taxon>Pinopsida</taxon>
        <taxon>Pinidae</taxon>
        <taxon>Conifers II</taxon>
        <taxon>Cupressales</taxon>
        <taxon>Taxaceae</taxon>
        <taxon>Taxus</taxon>
    </lineage>
</organism>
<evidence type="ECO:0000256" key="1">
    <source>
        <dbReference type="ARBA" id="ARBA00022490"/>
    </source>
</evidence>
<sequence>MALALYCHYSAICHYTTFPKLSRNLKIICQKTTTVGARCRASVCTYGNVVEPGNLEPKKIAKLQGKLKLKKKLKIRAKIELKKEKKVAQGRLELKKVKTVKQGKLELKNDLRKVEPKKKVEIVEQVKLDPKLQCNSYRMKQNRSWSGGCSLGIDLGLARTGVAVSNGYAPRPLLVLEMRGEPLERRLMELAENEEVDELIVGIPKSFDGTENVQSNKVRSIAGRLAVRAAERGWRVYLQNEYGTSEDALDFMIHMGKNKRARHEKLDAYAAV</sequence>
<dbReference type="PANTHER" id="PTHR33317:SF4">
    <property type="entry name" value="POLYNUCLEOTIDYL TRANSFERASE, RIBONUCLEASE H-LIKE SUPERFAMILY PROTEIN"/>
    <property type="match status" value="1"/>
</dbReference>
<dbReference type="InterPro" id="IPR012337">
    <property type="entry name" value="RNaseH-like_sf"/>
</dbReference>
<dbReference type="InterPro" id="IPR006641">
    <property type="entry name" value="YqgF/RNaseH-like_dom"/>
</dbReference>
<accession>A0AA38GZV9</accession>
<keyword evidence="1" id="KW-0963">Cytoplasm</keyword>
<evidence type="ECO:0000313" key="6">
    <source>
        <dbReference type="EMBL" id="KAH9331721.1"/>
    </source>
</evidence>
<comment type="caution">
    <text evidence="6">The sequence shown here is derived from an EMBL/GenBank/DDBJ whole genome shotgun (WGS) entry which is preliminary data.</text>
</comment>
<protein>
    <recommendedName>
        <fullName evidence="5">YqgF/RNase H-like domain-containing protein</fullName>
    </recommendedName>
</protein>
<dbReference type="SMART" id="SM00732">
    <property type="entry name" value="YqgFc"/>
    <property type="match status" value="1"/>
</dbReference>
<evidence type="ECO:0000259" key="5">
    <source>
        <dbReference type="SMART" id="SM00732"/>
    </source>
</evidence>
<keyword evidence="2" id="KW-0690">Ribosome biogenesis</keyword>
<keyword evidence="7" id="KW-1185">Reference proteome</keyword>
<evidence type="ECO:0000256" key="4">
    <source>
        <dbReference type="ARBA" id="ARBA00022801"/>
    </source>
</evidence>
<dbReference type="GO" id="GO:0016787">
    <property type="term" value="F:hydrolase activity"/>
    <property type="evidence" value="ECO:0007669"/>
    <property type="project" value="UniProtKB-KW"/>
</dbReference>
<dbReference type="GO" id="GO:0000967">
    <property type="term" value="P:rRNA 5'-end processing"/>
    <property type="evidence" value="ECO:0007669"/>
    <property type="project" value="TreeGrafter"/>
</dbReference>
<dbReference type="InterPro" id="IPR037027">
    <property type="entry name" value="YqgF/RNaseH-like_dom_sf"/>
</dbReference>
<dbReference type="AlphaFoldDB" id="A0AA38GZV9"/>
<dbReference type="Proteomes" id="UP000824469">
    <property type="component" value="Unassembled WGS sequence"/>
</dbReference>
<feature type="domain" description="YqgF/RNase H-like" evidence="5">
    <location>
        <begin position="148"/>
        <end position="248"/>
    </location>
</feature>